<evidence type="ECO:0000313" key="3">
    <source>
        <dbReference type="EMBL" id="KAJ6854028.1"/>
    </source>
</evidence>
<reference evidence="2" key="1">
    <citation type="journal article" date="2023" name="GigaByte">
        <title>Genome assembly of the bearded iris, Iris pallida Lam.</title>
        <authorList>
            <person name="Bruccoleri R.E."/>
            <person name="Oakeley E.J."/>
            <person name="Faust A.M.E."/>
            <person name="Altorfer M."/>
            <person name="Dessus-Babus S."/>
            <person name="Burckhardt D."/>
            <person name="Oertli M."/>
            <person name="Naumann U."/>
            <person name="Petersen F."/>
            <person name="Wong J."/>
        </authorList>
    </citation>
    <scope>NUCLEOTIDE SEQUENCE</scope>
    <source>
        <strain evidence="2">GSM-AAB239-AS_SAM_17_03QT</strain>
    </source>
</reference>
<dbReference type="Proteomes" id="UP001140949">
    <property type="component" value="Unassembled WGS sequence"/>
</dbReference>
<feature type="region of interest" description="Disordered" evidence="1">
    <location>
        <begin position="58"/>
        <end position="132"/>
    </location>
</feature>
<sequence length="143" mass="15337">MLHLQGSNHHQLFFQPLHLLINLSKIRHRRSSSTFTDNASTVFDKTYKILPDWAMVVSTPSSSSSAPSSPSSASTGPKGGCSSQPQPEAATARRSASNKSSSRSKKAPSPSTCASPLYGGLNPQRVRNKSSSCSHFVIHDVID</sequence>
<reference evidence="2" key="2">
    <citation type="submission" date="2023-04" db="EMBL/GenBank/DDBJ databases">
        <authorList>
            <person name="Bruccoleri R.E."/>
            <person name="Oakeley E.J."/>
            <person name="Faust A.-M."/>
            <person name="Dessus-Babus S."/>
            <person name="Altorfer M."/>
            <person name="Burckhardt D."/>
            <person name="Oertli M."/>
            <person name="Naumann U."/>
            <person name="Petersen F."/>
            <person name="Wong J."/>
        </authorList>
    </citation>
    <scope>NUCLEOTIDE SEQUENCE</scope>
    <source>
        <strain evidence="2">GSM-AAB239-AS_SAM_17_03QT</strain>
        <tissue evidence="2">Leaf</tissue>
    </source>
</reference>
<accession>A0AAX6GVL4</accession>
<evidence type="ECO:0000256" key="1">
    <source>
        <dbReference type="SAM" id="MobiDB-lite"/>
    </source>
</evidence>
<gene>
    <name evidence="3" type="ORF">M6B38_100680</name>
    <name evidence="2" type="ORF">M6B38_124565</name>
</gene>
<evidence type="ECO:0000313" key="4">
    <source>
        <dbReference type="Proteomes" id="UP001140949"/>
    </source>
</evidence>
<proteinExistence type="predicted"/>
<protein>
    <submittedName>
        <fullName evidence="2">Carboxyl-terminal-processing peptidase 1, chloroplastic-like isoform X2</fullName>
    </submittedName>
</protein>
<dbReference type="EMBL" id="JANAVB010015795">
    <property type="protein sequence ID" value="KAJ6832776.1"/>
    <property type="molecule type" value="Genomic_DNA"/>
</dbReference>
<comment type="caution">
    <text evidence="2">The sequence shown here is derived from an EMBL/GenBank/DDBJ whole genome shotgun (WGS) entry which is preliminary data.</text>
</comment>
<feature type="compositionally biased region" description="Low complexity" evidence="1">
    <location>
        <begin position="89"/>
        <end position="112"/>
    </location>
</feature>
<name>A0AAX6GVL4_IRIPA</name>
<dbReference type="EMBL" id="JANAVB010000197">
    <property type="protein sequence ID" value="KAJ6854028.1"/>
    <property type="molecule type" value="Genomic_DNA"/>
</dbReference>
<organism evidence="2 4">
    <name type="scientific">Iris pallida</name>
    <name type="common">Sweet iris</name>
    <dbReference type="NCBI Taxonomy" id="29817"/>
    <lineage>
        <taxon>Eukaryota</taxon>
        <taxon>Viridiplantae</taxon>
        <taxon>Streptophyta</taxon>
        <taxon>Embryophyta</taxon>
        <taxon>Tracheophyta</taxon>
        <taxon>Spermatophyta</taxon>
        <taxon>Magnoliopsida</taxon>
        <taxon>Liliopsida</taxon>
        <taxon>Asparagales</taxon>
        <taxon>Iridaceae</taxon>
        <taxon>Iridoideae</taxon>
        <taxon>Irideae</taxon>
        <taxon>Iris</taxon>
    </lineage>
</organism>
<evidence type="ECO:0000313" key="2">
    <source>
        <dbReference type="EMBL" id="KAJ6832776.1"/>
    </source>
</evidence>
<dbReference type="AlphaFoldDB" id="A0AAX6GVL4"/>
<feature type="compositionally biased region" description="Low complexity" evidence="1">
    <location>
        <begin position="58"/>
        <end position="75"/>
    </location>
</feature>
<keyword evidence="4" id="KW-1185">Reference proteome</keyword>